<dbReference type="PANTHER" id="PTHR45348:SF2">
    <property type="entry name" value="ZINC-TYPE ALCOHOL DEHYDROGENASE-LIKE PROTEIN C2E1P3.01"/>
    <property type="match status" value="1"/>
</dbReference>
<dbReference type="InterPro" id="IPR011032">
    <property type="entry name" value="GroES-like_sf"/>
</dbReference>
<accession>A0A8K0VS42</accession>
<name>A0A8K0VS42_9PLEO</name>
<dbReference type="CDD" id="cd08249">
    <property type="entry name" value="enoyl_reductase_like"/>
    <property type="match status" value="1"/>
</dbReference>
<dbReference type="Gene3D" id="3.90.180.10">
    <property type="entry name" value="Medium-chain alcohol dehydrogenases, catalytic domain"/>
    <property type="match status" value="1"/>
</dbReference>
<feature type="domain" description="Enoyl reductase (ER)" evidence="4">
    <location>
        <begin position="15"/>
        <end position="345"/>
    </location>
</feature>
<keyword evidence="3" id="KW-0560">Oxidoreductase</keyword>
<evidence type="ECO:0000256" key="3">
    <source>
        <dbReference type="ARBA" id="ARBA00023002"/>
    </source>
</evidence>
<protein>
    <recommendedName>
        <fullName evidence="4">Enoyl reductase (ER) domain-containing protein</fullName>
    </recommendedName>
</protein>
<dbReference type="SUPFAM" id="SSF51735">
    <property type="entry name" value="NAD(P)-binding Rossmann-fold domains"/>
    <property type="match status" value="1"/>
</dbReference>
<evidence type="ECO:0000313" key="6">
    <source>
        <dbReference type="Proteomes" id="UP000813461"/>
    </source>
</evidence>
<dbReference type="InterPro" id="IPR013154">
    <property type="entry name" value="ADH-like_N"/>
</dbReference>
<dbReference type="OrthoDB" id="9992527at2759"/>
<dbReference type="SMART" id="SM00829">
    <property type="entry name" value="PKS_ER"/>
    <property type="match status" value="1"/>
</dbReference>
<dbReference type="InterPro" id="IPR036291">
    <property type="entry name" value="NAD(P)-bd_dom_sf"/>
</dbReference>
<evidence type="ECO:0000313" key="5">
    <source>
        <dbReference type="EMBL" id="KAH7067841.1"/>
    </source>
</evidence>
<dbReference type="SUPFAM" id="SSF50129">
    <property type="entry name" value="GroES-like"/>
    <property type="match status" value="1"/>
</dbReference>
<dbReference type="InterPro" id="IPR047122">
    <property type="entry name" value="Trans-enoyl_RdTase-like"/>
</dbReference>
<dbReference type="Pfam" id="PF00107">
    <property type="entry name" value="ADH_zinc_N"/>
    <property type="match status" value="1"/>
</dbReference>
<dbReference type="InterPro" id="IPR013149">
    <property type="entry name" value="ADH-like_C"/>
</dbReference>
<reference evidence="5" key="1">
    <citation type="journal article" date="2021" name="Nat. Commun.">
        <title>Genetic determinants of endophytism in the Arabidopsis root mycobiome.</title>
        <authorList>
            <person name="Mesny F."/>
            <person name="Miyauchi S."/>
            <person name="Thiergart T."/>
            <person name="Pickel B."/>
            <person name="Atanasova L."/>
            <person name="Karlsson M."/>
            <person name="Huettel B."/>
            <person name="Barry K.W."/>
            <person name="Haridas S."/>
            <person name="Chen C."/>
            <person name="Bauer D."/>
            <person name="Andreopoulos W."/>
            <person name="Pangilinan J."/>
            <person name="LaButti K."/>
            <person name="Riley R."/>
            <person name="Lipzen A."/>
            <person name="Clum A."/>
            <person name="Drula E."/>
            <person name="Henrissat B."/>
            <person name="Kohler A."/>
            <person name="Grigoriev I.V."/>
            <person name="Martin F.M."/>
            <person name="Hacquard S."/>
        </authorList>
    </citation>
    <scope>NUCLEOTIDE SEQUENCE</scope>
    <source>
        <strain evidence="5">MPI-SDFR-AT-0120</strain>
    </source>
</reference>
<dbReference type="Gene3D" id="3.40.50.720">
    <property type="entry name" value="NAD(P)-binding Rossmann-like Domain"/>
    <property type="match status" value="1"/>
</dbReference>
<dbReference type="Pfam" id="PF08240">
    <property type="entry name" value="ADH_N"/>
    <property type="match status" value="1"/>
</dbReference>
<comment type="caution">
    <text evidence="5">The sequence shown here is derived from an EMBL/GenBank/DDBJ whole genome shotgun (WGS) entry which is preliminary data.</text>
</comment>
<comment type="similarity">
    <text evidence="1">Belongs to the zinc-containing alcohol dehydrogenase family.</text>
</comment>
<organism evidence="5 6">
    <name type="scientific">Paraphoma chrysanthemicola</name>
    <dbReference type="NCBI Taxonomy" id="798071"/>
    <lineage>
        <taxon>Eukaryota</taxon>
        <taxon>Fungi</taxon>
        <taxon>Dikarya</taxon>
        <taxon>Ascomycota</taxon>
        <taxon>Pezizomycotina</taxon>
        <taxon>Dothideomycetes</taxon>
        <taxon>Pleosporomycetidae</taxon>
        <taxon>Pleosporales</taxon>
        <taxon>Pleosporineae</taxon>
        <taxon>Phaeosphaeriaceae</taxon>
        <taxon>Paraphoma</taxon>
    </lineage>
</organism>
<proteinExistence type="inferred from homology"/>
<dbReference type="Proteomes" id="UP000813461">
    <property type="component" value="Unassembled WGS sequence"/>
</dbReference>
<keyword evidence="6" id="KW-1185">Reference proteome</keyword>
<dbReference type="PANTHER" id="PTHR45348">
    <property type="entry name" value="HYPOTHETICAL OXIDOREDUCTASE (EUROFUNG)"/>
    <property type="match status" value="1"/>
</dbReference>
<dbReference type="AlphaFoldDB" id="A0A8K0VS42"/>
<evidence type="ECO:0000259" key="4">
    <source>
        <dbReference type="SMART" id="SM00829"/>
    </source>
</evidence>
<evidence type="ECO:0000256" key="1">
    <source>
        <dbReference type="ARBA" id="ARBA00008072"/>
    </source>
</evidence>
<dbReference type="GO" id="GO:0016651">
    <property type="term" value="F:oxidoreductase activity, acting on NAD(P)H"/>
    <property type="evidence" value="ECO:0007669"/>
    <property type="project" value="InterPro"/>
</dbReference>
<dbReference type="EMBL" id="JAGMVJ010000033">
    <property type="protein sequence ID" value="KAH7067841.1"/>
    <property type="molecule type" value="Genomic_DNA"/>
</dbReference>
<dbReference type="InterPro" id="IPR020843">
    <property type="entry name" value="ER"/>
</dbReference>
<sequence>MAEQALAQVQRLGNGNAPQLVLESIAVPRPADDEVLVKISYVGQNPTDVQSFDSNAFGDGAILGCDFVGTVTETDKGVTRAAKGDVIAGLIWGGEIKGLGAYSQYTLADQRISFKVPKSISYAEAATVPLASATAWLALFSEGSLHINHQAGKDTAVLIWGGSSSVGAYAIQIAALHGFKVITTCSPRHFERVKALGADYAFDYRADDVVDCIRRAAPNLEYVFDTIGAGQSSATASQALCEQGGTLCTVRPGKANTESVTARTKVTDVLVWTAFLKDHRYGDFFWPANKDDHELASELFEKLPGWLNDGTIKPSVPRVLKGLETVPEGFQEYRDGNISGYKIVFDFTS</sequence>
<gene>
    <name evidence="5" type="ORF">FB567DRAFT_457654</name>
</gene>
<evidence type="ECO:0000256" key="2">
    <source>
        <dbReference type="ARBA" id="ARBA00011245"/>
    </source>
</evidence>
<comment type="subunit">
    <text evidence="2">Monomer.</text>
</comment>